<dbReference type="GO" id="GO:0005777">
    <property type="term" value="C:peroxisome"/>
    <property type="evidence" value="ECO:0007669"/>
    <property type="project" value="TreeGrafter"/>
</dbReference>
<dbReference type="CDD" id="cd09071">
    <property type="entry name" value="FAR_C"/>
    <property type="match status" value="1"/>
</dbReference>
<dbReference type="GO" id="GO:0016020">
    <property type="term" value="C:membrane"/>
    <property type="evidence" value="ECO:0007669"/>
    <property type="project" value="UniProtKB-SubCell"/>
</dbReference>
<gene>
    <name evidence="13" type="ORF">PVAND_016766</name>
</gene>
<feature type="domain" description="Fatty acyl-CoA reductase C-terminal" evidence="11">
    <location>
        <begin position="360"/>
        <end position="450"/>
    </location>
</feature>
<dbReference type="PANTHER" id="PTHR11011">
    <property type="entry name" value="MALE STERILITY PROTEIN 2-RELATED"/>
    <property type="match status" value="1"/>
</dbReference>
<organism evidence="13 14">
    <name type="scientific">Polypedilum vanderplanki</name>
    <name type="common">Sleeping chironomid midge</name>
    <dbReference type="NCBI Taxonomy" id="319348"/>
    <lineage>
        <taxon>Eukaryota</taxon>
        <taxon>Metazoa</taxon>
        <taxon>Ecdysozoa</taxon>
        <taxon>Arthropoda</taxon>
        <taxon>Hexapoda</taxon>
        <taxon>Insecta</taxon>
        <taxon>Pterygota</taxon>
        <taxon>Neoptera</taxon>
        <taxon>Endopterygota</taxon>
        <taxon>Diptera</taxon>
        <taxon>Nematocera</taxon>
        <taxon>Chironomoidea</taxon>
        <taxon>Chironomidae</taxon>
        <taxon>Chironominae</taxon>
        <taxon>Polypedilum</taxon>
        <taxon>Polypedilum</taxon>
    </lineage>
</organism>
<evidence type="ECO:0000313" key="14">
    <source>
        <dbReference type="Proteomes" id="UP001107558"/>
    </source>
</evidence>
<sequence>MDVDRIAEVFKDQVLFITGATGFMGKVFLERLLRVTEVRKIFILIRPKRNKNSEERLIELFANPLFDQLKSIKSMSEILEKVIVIAGDCSYKDLNISPADRAAIVSQVSMIYHFAATVKFNEKFKRAIELNVRGTREMVKIAFDCSNLIVFCHVSTAYSHLHEKHLLEKVYDAPADPHEIIEIAEKYNEEKVEKLMSNFLNKFVPNSYVFTKALSESLVSNAYETHNLPLLLCRPAVVIPMMKEPIPGWTDNLNNISGIVAASGLGVLRTIMLTEETELNLIPVDYSTSNIMVATWDYLTHHKSTLRVVNLEYEGIKVLEGWPVYEDAFRNLYPFEISLWFPNLSFPKNFLLYCIQYFFYQTIPALLVDGLLKLIGKKPILRRANQKINKEINAVRIFMDNKWSFEQENVRIANKLLNDLEITKYGTLQRDRVNFIKKSVLGIRKYVFKQDDKTIERSKKRIKLVFFIDRCIKLTFFVGLVYFLTNLFMR</sequence>
<keyword evidence="6 10" id="KW-1133">Transmembrane helix</keyword>
<comment type="subcellular location">
    <subcellularLocation>
        <location evidence="1">Membrane</location>
        <topology evidence="1">Multi-pass membrane protein</topology>
    </subcellularLocation>
</comment>
<evidence type="ECO:0000313" key="13">
    <source>
        <dbReference type="EMBL" id="KAG5668844.1"/>
    </source>
</evidence>
<evidence type="ECO:0000259" key="11">
    <source>
        <dbReference type="Pfam" id="PF03015"/>
    </source>
</evidence>
<keyword evidence="8 10" id="KW-0472">Membrane</keyword>
<evidence type="ECO:0000256" key="4">
    <source>
        <dbReference type="ARBA" id="ARBA00022692"/>
    </source>
</evidence>
<evidence type="ECO:0000256" key="6">
    <source>
        <dbReference type="ARBA" id="ARBA00022989"/>
    </source>
</evidence>
<dbReference type="PANTHER" id="PTHR11011:SF61">
    <property type="entry name" value="FATTY ACYL-COA REDUCTASE"/>
    <property type="match status" value="1"/>
</dbReference>
<dbReference type="FunFam" id="3.40.50.720:FF:000143">
    <property type="entry name" value="Fatty acyl-CoA reductase"/>
    <property type="match status" value="1"/>
</dbReference>
<dbReference type="GO" id="GO:0102965">
    <property type="term" value="F:alcohol-forming long-chain fatty acyl-CoA reductase activity"/>
    <property type="evidence" value="ECO:0007669"/>
    <property type="project" value="UniProtKB-EC"/>
</dbReference>
<dbReference type="OrthoDB" id="429813at2759"/>
<evidence type="ECO:0000259" key="12">
    <source>
        <dbReference type="Pfam" id="PF07993"/>
    </source>
</evidence>
<evidence type="ECO:0000256" key="9">
    <source>
        <dbReference type="ARBA" id="ARBA00052530"/>
    </source>
</evidence>
<dbReference type="AlphaFoldDB" id="A0A9J6BG44"/>
<keyword evidence="5 10" id="KW-0521">NADP</keyword>
<proteinExistence type="inferred from homology"/>
<dbReference type="InterPro" id="IPR033640">
    <property type="entry name" value="FAR_C"/>
</dbReference>
<comment type="function">
    <text evidence="10">Catalyzes the reduction of fatty acyl-CoA to fatty alcohols.</text>
</comment>
<feature type="domain" description="Thioester reductase (TE)" evidence="12">
    <location>
        <begin position="17"/>
        <end position="288"/>
    </location>
</feature>
<dbReference type="EMBL" id="JADBJN010000004">
    <property type="protein sequence ID" value="KAG5668844.1"/>
    <property type="molecule type" value="Genomic_DNA"/>
</dbReference>
<dbReference type="SUPFAM" id="SSF51735">
    <property type="entry name" value="NAD(P)-binding Rossmann-fold domains"/>
    <property type="match status" value="1"/>
</dbReference>
<evidence type="ECO:0000256" key="5">
    <source>
        <dbReference type="ARBA" id="ARBA00022857"/>
    </source>
</evidence>
<comment type="catalytic activity">
    <reaction evidence="9 10">
        <text>a long-chain fatty acyl-CoA + 2 NADPH + 2 H(+) = a long-chain primary fatty alcohol + 2 NADP(+) + CoA</text>
        <dbReference type="Rhea" id="RHEA:52716"/>
        <dbReference type="ChEBI" id="CHEBI:15378"/>
        <dbReference type="ChEBI" id="CHEBI:57287"/>
        <dbReference type="ChEBI" id="CHEBI:57783"/>
        <dbReference type="ChEBI" id="CHEBI:58349"/>
        <dbReference type="ChEBI" id="CHEBI:77396"/>
        <dbReference type="ChEBI" id="CHEBI:83139"/>
        <dbReference type="EC" id="1.2.1.84"/>
    </reaction>
</comment>
<dbReference type="CDD" id="cd05236">
    <property type="entry name" value="FAR-N_SDR_e"/>
    <property type="match status" value="1"/>
</dbReference>
<dbReference type="EC" id="1.2.1.84" evidence="10"/>
<reference evidence="13" key="1">
    <citation type="submission" date="2021-03" db="EMBL/GenBank/DDBJ databases">
        <title>Chromosome level genome of the anhydrobiotic midge Polypedilum vanderplanki.</title>
        <authorList>
            <person name="Yoshida Y."/>
            <person name="Kikawada T."/>
            <person name="Gusev O."/>
        </authorList>
    </citation>
    <scope>NUCLEOTIDE SEQUENCE</scope>
    <source>
        <strain evidence="13">NIAS01</strain>
        <tissue evidence="13">Whole body or cell culture</tissue>
    </source>
</reference>
<comment type="similarity">
    <text evidence="2 10">Belongs to the fatty acyl-CoA reductase family.</text>
</comment>
<dbReference type="InterPro" id="IPR036291">
    <property type="entry name" value="NAD(P)-bd_dom_sf"/>
</dbReference>
<dbReference type="GO" id="GO:0080019">
    <property type="term" value="F:alcohol-forming very long-chain fatty acyl-CoA reductase activity"/>
    <property type="evidence" value="ECO:0007669"/>
    <property type="project" value="InterPro"/>
</dbReference>
<keyword evidence="4 10" id="KW-0812">Transmembrane</keyword>
<keyword evidence="3 10" id="KW-0444">Lipid biosynthesis</keyword>
<evidence type="ECO:0000256" key="3">
    <source>
        <dbReference type="ARBA" id="ARBA00022516"/>
    </source>
</evidence>
<keyword evidence="7 10" id="KW-0443">Lipid metabolism</keyword>
<keyword evidence="10" id="KW-0560">Oxidoreductase</keyword>
<evidence type="ECO:0000256" key="1">
    <source>
        <dbReference type="ARBA" id="ARBA00004141"/>
    </source>
</evidence>
<keyword evidence="14" id="KW-1185">Reference proteome</keyword>
<comment type="caution">
    <text evidence="13">The sequence shown here is derived from an EMBL/GenBank/DDBJ whole genome shotgun (WGS) entry which is preliminary data.</text>
</comment>
<evidence type="ECO:0000256" key="7">
    <source>
        <dbReference type="ARBA" id="ARBA00023098"/>
    </source>
</evidence>
<evidence type="ECO:0000256" key="8">
    <source>
        <dbReference type="ARBA" id="ARBA00023136"/>
    </source>
</evidence>
<evidence type="ECO:0000256" key="2">
    <source>
        <dbReference type="ARBA" id="ARBA00005928"/>
    </source>
</evidence>
<dbReference type="InterPro" id="IPR026055">
    <property type="entry name" value="FAR"/>
</dbReference>
<feature type="transmembrane region" description="Helical" evidence="10">
    <location>
        <begin position="464"/>
        <end position="484"/>
    </location>
</feature>
<evidence type="ECO:0000256" key="10">
    <source>
        <dbReference type="RuleBase" id="RU363097"/>
    </source>
</evidence>
<dbReference type="Pfam" id="PF07993">
    <property type="entry name" value="NAD_binding_4"/>
    <property type="match status" value="1"/>
</dbReference>
<dbReference type="GO" id="GO:0035336">
    <property type="term" value="P:long-chain fatty-acyl-CoA metabolic process"/>
    <property type="evidence" value="ECO:0007669"/>
    <property type="project" value="TreeGrafter"/>
</dbReference>
<protein>
    <recommendedName>
        <fullName evidence="10">Fatty acyl-CoA reductase</fullName>
        <ecNumber evidence="10">1.2.1.84</ecNumber>
    </recommendedName>
</protein>
<dbReference type="Pfam" id="PF03015">
    <property type="entry name" value="Sterile"/>
    <property type="match status" value="1"/>
</dbReference>
<name>A0A9J6BG44_POLVA</name>
<dbReference type="InterPro" id="IPR013120">
    <property type="entry name" value="FAR_NAD-bd"/>
</dbReference>
<dbReference type="Proteomes" id="UP001107558">
    <property type="component" value="Chromosome 4"/>
</dbReference>
<dbReference type="Gene3D" id="3.40.50.720">
    <property type="entry name" value="NAD(P)-binding Rossmann-like Domain"/>
    <property type="match status" value="1"/>
</dbReference>
<accession>A0A9J6BG44</accession>